<proteinExistence type="predicted"/>
<reference evidence="2" key="1">
    <citation type="submission" date="2019-03" db="EMBL/GenBank/DDBJ databases">
        <title>WGS assembly of Setaria viridis.</title>
        <authorList>
            <person name="Huang P."/>
            <person name="Jenkins J."/>
            <person name="Grimwood J."/>
            <person name="Barry K."/>
            <person name="Healey A."/>
            <person name="Mamidi S."/>
            <person name="Sreedasyam A."/>
            <person name="Shu S."/>
            <person name="Feldman M."/>
            <person name="Wu J."/>
            <person name="Yu Y."/>
            <person name="Chen C."/>
            <person name="Johnson J."/>
            <person name="Rokhsar D."/>
            <person name="Baxter I."/>
            <person name="Schmutz J."/>
            <person name="Brutnell T."/>
            <person name="Kellogg E."/>
        </authorList>
    </citation>
    <scope>NUCLEOTIDE SEQUENCE [LARGE SCALE GENOMIC DNA]</scope>
</reference>
<gene>
    <name evidence="2" type="ORF">SEVIR_3G050700v2</name>
</gene>
<dbReference type="EMBL" id="CM016554">
    <property type="protein sequence ID" value="TKW24437.1"/>
    <property type="molecule type" value="Genomic_DNA"/>
</dbReference>
<evidence type="ECO:0000313" key="3">
    <source>
        <dbReference type="Proteomes" id="UP000298652"/>
    </source>
</evidence>
<accession>A0A4U6VJK3</accession>
<dbReference type="Gramene" id="TKW24437">
    <property type="protein sequence ID" value="TKW24437"/>
    <property type="gene ID" value="SEVIR_3G050700v2"/>
</dbReference>
<name>A0A4U6VJK3_SETVI</name>
<evidence type="ECO:0000313" key="2">
    <source>
        <dbReference type="EMBL" id="TKW24437.1"/>
    </source>
</evidence>
<dbReference type="Proteomes" id="UP000298652">
    <property type="component" value="Chromosome 3"/>
</dbReference>
<evidence type="ECO:0000256" key="1">
    <source>
        <dbReference type="SAM" id="MobiDB-lite"/>
    </source>
</evidence>
<sequence length="251" mass="27976">MNNKPDFYVWGIPPNFNASRGAADLCVRSEAKLQSLPRTLGGEDIKLSLTIMEHAKLTLKSGDESFLAAPGFLVCFLQARPNFVAYLISSNIYLVFVNLFSPIANNCFKCIMKEAELMYQLLQCKFDSTNLISFSNQIRRSALNLMMYNVDKSTAVPAAAAMVGLAREAKIARYVLAREDFEHYLDYEVCDMIREGTTKVLTKLEREFASDTSGHSGVLGASTTHNQRSQKPGQLPRTRSLQGSLCSHQSR</sequence>
<dbReference type="AlphaFoldDB" id="A0A4U6VJK3"/>
<feature type="region of interest" description="Disordered" evidence="1">
    <location>
        <begin position="212"/>
        <end position="251"/>
    </location>
</feature>
<keyword evidence="3" id="KW-1185">Reference proteome</keyword>
<protein>
    <submittedName>
        <fullName evidence="2">Uncharacterized protein</fullName>
    </submittedName>
</protein>
<organism evidence="2 3">
    <name type="scientific">Setaria viridis</name>
    <name type="common">Green bristlegrass</name>
    <name type="synonym">Setaria italica subsp. viridis</name>
    <dbReference type="NCBI Taxonomy" id="4556"/>
    <lineage>
        <taxon>Eukaryota</taxon>
        <taxon>Viridiplantae</taxon>
        <taxon>Streptophyta</taxon>
        <taxon>Embryophyta</taxon>
        <taxon>Tracheophyta</taxon>
        <taxon>Spermatophyta</taxon>
        <taxon>Magnoliopsida</taxon>
        <taxon>Liliopsida</taxon>
        <taxon>Poales</taxon>
        <taxon>Poaceae</taxon>
        <taxon>PACMAD clade</taxon>
        <taxon>Panicoideae</taxon>
        <taxon>Panicodae</taxon>
        <taxon>Paniceae</taxon>
        <taxon>Cenchrinae</taxon>
        <taxon>Setaria</taxon>
    </lineage>
</organism>
<dbReference type="OMA" id="PIANNCF"/>